<comment type="caution">
    <text evidence="2">The sequence shown here is derived from an EMBL/GenBank/DDBJ whole genome shotgun (WGS) entry which is preliminary data.</text>
</comment>
<keyword evidence="1" id="KW-0732">Signal</keyword>
<feature type="chain" id="PRO_5040832664" evidence="1">
    <location>
        <begin position="18"/>
        <end position="70"/>
    </location>
</feature>
<reference evidence="2" key="1">
    <citation type="submission" date="2022-11" db="EMBL/GenBank/DDBJ databases">
        <authorList>
            <person name="Petersen C."/>
        </authorList>
    </citation>
    <scope>NUCLEOTIDE SEQUENCE</scope>
    <source>
        <strain evidence="2">IBT 30069</strain>
    </source>
</reference>
<dbReference type="EMBL" id="JAPQKH010000006">
    <property type="protein sequence ID" value="KAJ5093163.1"/>
    <property type="molecule type" value="Genomic_DNA"/>
</dbReference>
<organism evidence="2 3">
    <name type="scientific">Penicillium angulare</name>
    <dbReference type="NCBI Taxonomy" id="116970"/>
    <lineage>
        <taxon>Eukaryota</taxon>
        <taxon>Fungi</taxon>
        <taxon>Dikarya</taxon>
        <taxon>Ascomycota</taxon>
        <taxon>Pezizomycotina</taxon>
        <taxon>Eurotiomycetes</taxon>
        <taxon>Eurotiomycetidae</taxon>
        <taxon>Eurotiales</taxon>
        <taxon>Aspergillaceae</taxon>
        <taxon>Penicillium</taxon>
    </lineage>
</organism>
<evidence type="ECO:0000313" key="2">
    <source>
        <dbReference type="EMBL" id="KAJ5093163.1"/>
    </source>
</evidence>
<reference evidence="2" key="2">
    <citation type="journal article" date="2023" name="IMA Fungus">
        <title>Comparative genomic study of the Penicillium genus elucidates a diverse pangenome and 15 lateral gene transfer events.</title>
        <authorList>
            <person name="Petersen C."/>
            <person name="Sorensen T."/>
            <person name="Nielsen M.R."/>
            <person name="Sondergaard T.E."/>
            <person name="Sorensen J.L."/>
            <person name="Fitzpatrick D.A."/>
            <person name="Frisvad J.C."/>
            <person name="Nielsen K.L."/>
        </authorList>
    </citation>
    <scope>NUCLEOTIDE SEQUENCE</scope>
    <source>
        <strain evidence="2">IBT 30069</strain>
    </source>
</reference>
<protein>
    <submittedName>
        <fullName evidence="2">Uncharacterized protein</fullName>
    </submittedName>
</protein>
<evidence type="ECO:0000256" key="1">
    <source>
        <dbReference type="SAM" id="SignalP"/>
    </source>
</evidence>
<sequence>MKLSIVILPILVTLGMAAVMDEKAAAKSAASSLIDAAAPKAQKCCNATPCFIGCPTDGEWEVSTHDKYSV</sequence>
<evidence type="ECO:0000313" key="3">
    <source>
        <dbReference type="Proteomes" id="UP001149165"/>
    </source>
</evidence>
<name>A0A9W9K4T8_9EURO</name>
<proteinExistence type="predicted"/>
<keyword evidence="3" id="KW-1185">Reference proteome</keyword>
<accession>A0A9W9K4T8</accession>
<gene>
    <name evidence="2" type="ORF">N7456_009024</name>
</gene>
<feature type="signal peptide" evidence="1">
    <location>
        <begin position="1"/>
        <end position="17"/>
    </location>
</feature>
<dbReference type="Proteomes" id="UP001149165">
    <property type="component" value="Unassembled WGS sequence"/>
</dbReference>
<dbReference type="AlphaFoldDB" id="A0A9W9K4T8"/>